<dbReference type="PANTHER" id="PTHR11777">
    <property type="entry name" value="ALANYL-TRNA SYNTHETASE"/>
    <property type="match status" value="1"/>
</dbReference>
<keyword evidence="5" id="KW-0547">Nucleotide-binding</keyword>
<evidence type="ECO:0000256" key="3">
    <source>
        <dbReference type="ARBA" id="ARBA00022555"/>
    </source>
</evidence>
<gene>
    <name evidence="11" type="ORF">A2837_01360</name>
</gene>
<name>A0A1F6BYE7_9BACT</name>
<dbReference type="Gene3D" id="3.30.54.20">
    <property type="match status" value="1"/>
</dbReference>
<dbReference type="CDD" id="cd00673">
    <property type="entry name" value="AlaRS_core"/>
    <property type="match status" value="1"/>
</dbReference>
<dbReference type="FunFam" id="3.30.980.10:FF:000004">
    <property type="entry name" value="Alanine--tRNA ligase, cytoplasmic"/>
    <property type="match status" value="1"/>
</dbReference>
<organism evidence="11 12">
    <name type="scientific">Candidatus Kaiserbacteria bacterium RIFCSPHIGHO2_01_FULL_46_22</name>
    <dbReference type="NCBI Taxonomy" id="1798475"/>
    <lineage>
        <taxon>Bacteria</taxon>
        <taxon>Candidatus Kaiseribacteriota</taxon>
    </lineage>
</organism>
<comment type="caution">
    <text evidence="11">The sequence shown here is derived from an EMBL/GenBank/DDBJ whole genome shotgun (WGS) entry which is preliminary data.</text>
</comment>
<keyword evidence="8" id="KW-0648">Protein biosynthesis</keyword>
<keyword evidence="7" id="KW-0694">RNA-binding</keyword>
<dbReference type="InterPro" id="IPR018165">
    <property type="entry name" value="Ala-tRNA-synth_IIc_core"/>
</dbReference>
<dbReference type="InterPro" id="IPR012947">
    <property type="entry name" value="tRNA_SAD"/>
</dbReference>
<dbReference type="Pfam" id="PF01411">
    <property type="entry name" value="tRNA-synt_2c"/>
    <property type="match status" value="1"/>
</dbReference>
<dbReference type="SMART" id="SM00863">
    <property type="entry name" value="tRNA_SAD"/>
    <property type="match status" value="1"/>
</dbReference>
<dbReference type="InterPro" id="IPR050058">
    <property type="entry name" value="Ala-tRNA_ligase"/>
</dbReference>
<dbReference type="Pfam" id="PF07973">
    <property type="entry name" value="tRNA_SAD"/>
    <property type="match status" value="1"/>
</dbReference>
<dbReference type="EMBL" id="MFKO01000002">
    <property type="protein sequence ID" value="OGG41843.1"/>
    <property type="molecule type" value="Genomic_DNA"/>
</dbReference>
<protein>
    <recommendedName>
        <fullName evidence="2">alanine--tRNA ligase</fullName>
        <ecNumber evidence="2">6.1.1.7</ecNumber>
    </recommendedName>
</protein>
<dbReference type="InterPro" id="IPR018164">
    <property type="entry name" value="Ala-tRNA-synth_IIc_N"/>
</dbReference>
<keyword evidence="3" id="KW-0820">tRNA-binding</keyword>
<dbReference type="InterPro" id="IPR018163">
    <property type="entry name" value="Thr/Ala-tRNA-synth_IIc_edit"/>
</dbReference>
<dbReference type="InterPro" id="IPR002318">
    <property type="entry name" value="Ala-tRNA-lgiase_IIc"/>
</dbReference>
<evidence type="ECO:0000256" key="6">
    <source>
        <dbReference type="ARBA" id="ARBA00022840"/>
    </source>
</evidence>
<evidence type="ECO:0000256" key="2">
    <source>
        <dbReference type="ARBA" id="ARBA00013168"/>
    </source>
</evidence>
<dbReference type="SUPFAM" id="SSF55681">
    <property type="entry name" value="Class II aaRS and biotin synthetases"/>
    <property type="match status" value="1"/>
</dbReference>
<dbReference type="PANTHER" id="PTHR11777:SF9">
    <property type="entry name" value="ALANINE--TRNA LIGASE, CYTOPLASMIC"/>
    <property type="match status" value="1"/>
</dbReference>
<evidence type="ECO:0000256" key="1">
    <source>
        <dbReference type="ARBA" id="ARBA00008226"/>
    </source>
</evidence>
<feature type="domain" description="Alanyl-transfer RNA synthetases family profile" evidence="10">
    <location>
        <begin position="1"/>
        <end position="625"/>
    </location>
</feature>
<dbReference type="PRINTS" id="PR00980">
    <property type="entry name" value="TRNASYNTHALA"/>
</dbReference>
<dbReference type="Gene3D" id="3.30.980.10">
    <property type="entry name" value="Threonyl-trna Synthetase, Chain A, domain 2"/>
    <property type="match status" value="1"/>
</dbReference>
<dbReference type="SUPFAM" id="SSF101353">
    <property type="entry name" value="Putative anticodon-binding domain of alanyl-tRNA synthetase (AlaRS)"/>
    <property type="match status" value="1"/>
</dbReference>
<evidence type="ECO:0000313" key="11">
    <source>
        <dbReference type="EMBL" id="OGG41843.1"/>
    </source>
</evidence>
<evidence type="ECO:0000259" key="10">
    <source>
        <dbReference type="PROSITE" id="PS50860"/>
    </source>
</evidence>
<dbReference type="GO" id="GO:0006419">
    <property type="term" value="P:alanyl-tRNA aminoacylation"/>
    <property type="evidence" value="ECO:0007669"/>
    <property type="project" value="InterPro"/>
</dbReference>
<dbReference type="SUPFAM" id="SSF55186">
    <property type="entry name" value="ThrRS/AlaRS common domain"/>
    <property type="match status" value="1"/>
</dbReference>
<dbReference type="EC" id="6.1.1.7" evidence="2"/>
<evidence type="ECO:0000256" key="7">
    <source>
        <dbReference type="ARBA" id="ARBA00022884"/>
    </source>
</evidence>
<dbReference type="Gene3D" id="3.30.930.10">
    <property type="entry name" value="Bira Bifunctional Protein, Domain 2"/>
    <property type="match status" value="1"/>
</dbReference>
<keyword evidence="4" id="KW-0436">Ligase</keyword>
<dbReference type="GO" id="GO:0002161">
    <property type="term" value="F:aminoacyl-tRNA deacylase activity"/>
    <property type="evidence" value="ECO:0007669"/>
    <property type="project" value="TreeGrafter"/>
</dbReference>
<dbReference type="AlphaFoldDB" id="A0A1F6BYE7"/>
<evidence type="ECO:0000256" key="4">
    <source>
        <dbReference type="ARBA" id="ARBA00022598"/>
    </source>
</evidence>
<accession>A0A1F6BYE7</accession>
<proteinExistence type="inferred from homology"/>
<dbReference type="GO" id="GO:0005524">
    <property type="term" value="F:ATP binding"/>
    <property type="evidence" value="ECO:0007669"/>
    <property type="project" value="UniProtKB-KW"/>
</dbReference>
<evidence type="ECO:0000256" key="8">
    <source>
        <dbReference type="ARBA" id="ARBA00022917"/>
    </source>
</evidence>
<comment type="similarity">
    <text evidence="1">Belongs to the class-II aminoacyl-tRNA synthetase family.</text>
</comment>
<dbReference type="GO" id="GO:0000049">
    <property type="term" value="F:tRNA binding"/>
    <property type="evidence" value="ECO:0007669"/>
    <property type="project" value="UniProtKB-KW"/>
</dbReference>
<evidence type="ECO:0000313" key="12">
    <source>
        <dbReference type="Proteomes" id="UP000176322"/>
    </source>
</evidence>
<dbReference type="GO" id="GO:0005829">
    <property type="term" value="C:cytosol"/>
    <property type="evidence" value="ECO:0007669"/>
    <property type="project" value="TreeGrafter"/>
</dbReference>
<dbReference type="PROSITE" id="PS50860">
    <property type="entry name" value="AA_TRNA_LIGASE_II_ALA"/>
    <property type="match status" value="1"/>
</dbReference>
<dbReference type="InterPro" id="IPR018162">
    <property type="entry name" value="Ala-tRNA-ligase_IIc_anticod-bd"/>
</dbReference>
<dbReference type="STRING" id="1798475.A2837_01360"/>
<evidence type="ECO:0000256" key="5">
    <source>
        <dbReference type="ARBA" id="ARBA00022741"/>
    </source>
</evidence>
<evidence type="ECO:0000256" key="9">
    <source>
        <dbReference type="ARBA" id="ARBA00023146"/>
    </source>
</evidence>
<reference evidence="11 12" key="1">
    <citation type="journal article" date="2016" name="Nat. Commun.">
        <title>Thousands of microbial genomes shed light on interconnected biogeochemical processes in an aquifer system.</title>
        <authorList>
            <person name="Anantharaman K."/>
            <person name="Brown C.T."/>
            <person name="Hug L.A."/>
            <person name="Sharon I."/>
            <person name="Castelle C.J."/>
            <person name="Probst A.J."/>
            <person name="Thomas B.C."/>
            <person name="Singh A."/>
            <person name="Wilkins M.J."/>
            <person name="Karaoz U."/>
            <person name="Brodie E.L."/>
            <person name="Williams K.H."/>
            <person name="Hubbard S.S."/>
            <person name="Banfield J.F."/>
        </authorList>
    </citation>
    <scope>NUCLEOTIDE SEQUENCE [LARGE SCALE GENOMIC DNA]</scope>
</reference>
<dbReference type="GO" id="GO:0004813">
    <property type="term" value="F:alanine-tRNA ligase activity"/>
    <property type="evidence" value="ECO:0007669"/>
    <property type="project" value="UniProtKB-EC"/>
</dbReference>
<sequence>MSGNEIREKYLKFMEENGHAIIPSSALVPENDPTTLFTGSGMQPLIPYLMGEKHPKGTRLADSQKCFRANDIEEVGDNRHTTFFEMLGNWSLGDYFKKEQLRWFFTFLVNEAKLDPSRIYVSVFAGDETLGIPRDDESVAIWQELFAERGIDAKAVHIGSEEDGYEVGMQGGRIFYYDAAKNWWSRSGKPEAMPVGEIGGPDSEVFYDFGPTHATHPDFKDKQPHPNSDSGQFLEIGNSVFIEYIKQGDGSFTKLPQRNVDFGGGLERIAAAKNNDPDVFKVDLLWEVVKQIESLSGKKYEDNLTAFRVITDHIRGAVFMIGDGVFPANDQQGYFVRRLLRRSVRYADQLGVPAGELKNLAESVIHTYETHYGNLSDKKDSITDTIAREEEQFRRTLEKGLKELEKLSVKGTLSGEDAFVLFTTYGFPFELTEEIAKSRGLNVDREAFASKMSEHQDLSRAGAEQKFKGGLADHSEKVVQYHTATHLMLAGLRKELGEEVHQAGSNITGERLRFDFTYPEKVSDEVLRRVETFVNSALEKGGEVSIAMMPKQEAEADPTIEASFWERYPDEVKVYTMTGPEGTVYSRELCGGPHVQNFSEIQGKFKIVKEESSSAGVRRIKAVLE</sequence>
<keyword evidence="9" id="KW-0030">Aminoacyl-tRNA synthetase</keyword>
<keyword evidence="6" id="KW-0067">ATP-binding</keyword>
<dbReference type="InterPro" id="IPR045864">
    <property type="entry name" value="aa-tRNA-synth_II/BPL/LPL"/>
</dbReference>
<dbReference type="Proteomes" id="UP000176322">
    <property type="component" value="Unassembled WGS sequence"/>
</dbReference>